<proteinExistence type="predicted"/>
<sequence>MTGHTINTEQNQEFLSTMHTMIDDLDAISSLIDEHTYLRLVNGLQRLYNIHNSGSQANTSNNRNTWIYEQHQIFNEENNLSQNISSALIRHYERVNDISGIPIYPVNSDAYPVNTDAYPVNTDAYHVNSDNTAIYIVNSNANNQNNHSMHWIEAALREGITRA</sequence>
<evidence type="ECO:0000313" key="1">
    <source>
        <dbReference type="EMBL" id="QHT20966.1"/>
    </source>
</evidence>
<dbReference type="EMBL" id="MN739684">
    <property type="protein sequence ID" value="QHT20966.1"/>
    <property type="molecule type" value="Genomic_DNA"/>
</dbReference>
<accession>A0A6C0DVI5</accession>
<organism evidence="1">
    <name type="scientific">viral metagenome</name>
    <dbReference type="NCBI Taxonomy" id="1070528"/>
    <lineage>
        <taxon>unclassified sequences</taxon>
        <taxon>metagenomes</taxon>
        <taxon>organismal metagenomes</taxon>
    </lineage>
</organism>
<name>A0A6C0DVI5_9ZZZZ</name>
<protein>
    <submittedName>
        <fullName evidence="1">Uncharacterized protein</fullName>
    </submittedName>
</protein>
<reference evidence="1" key="1">
    <citation type="journal article" date="2020" name="Nature">
        <title>Giant virus diversity and host interactions through global metagenomics.</title>
        <authorList>
            <person name="Schulz F."/>
            <person name="Roux S."/>
            <person name="Paez-Espino D."/>
            <person name="Jungbluth S."/>
            <person name="Walsh D.A."/>
            <person name="Denef V.J."/>
            <person name="McMahon K.D."/>
            <person name="Konstantinidis K.T."/>
            <person name="Eloe-Fadrosh E.A."/>
            <person name="Kyrpides N.C."/>
            <person name="Woyke T."/>
        </authorList>
    </citation>
    <scope>NUCLEOTIDE SEQUENCE</scope>
    <source>
        <strain evidence="1">GVMAG-M-3300023174-75</strain>
    </source>
</reference>
<dbReference type="AlphaFoldDB" id="A0A6C0DVI5"/>